<dbReference type="InterPro" id="IPR029752">
    <property type="entry name" value="D-isomer_DH_CS1"/>
</dbReference>
<dbReference type="InterPro" id="IPR006140">
    <property type="entry name" value="D-isomer_DH_NAD-bd"/>
</dbReference>
<feature type="non-terminal residue" evidence="4">
    <location>
        <position position="61"/>
    </location>
</feature>
<dbReference type="Pfam" id="PF02826">
    <property type="entry name" value="2-Hacid_dh_C"/>
    <property type="match status" value="1"/>
</dbReference>
<keyword evidence="2" id="KW-0520">NAD</keyword>
<dbReference type="EMBL" id="BARW01042501">
    <property type="protein sequence ID" value="GAJ22715.1"/>
    <property type="molecule type" value="Genomic_DNA"/>
</dbReference>
<dbReference type="AlphaFoldDB" id="X1W1X5"/>
<feature type="non-terminal residue" evidence="4">
    <location>
        <position position="1"/>
    </location>
</feature>
<organism evidence="4">
    <name type="scientific">marine sediment metagenome</name>
    <dbReference type="NCBI Taxonomy" id="412755"/>
    <lineage>
        <taxon>unclassified sequences</taxon>
        <taxon>metagenomes</taxon>
        <taxon>ecological metagenomes</taxon>
    </lineage>
</organism>
<dbReference type="GO" id="GO:0051287">
    <property type="term" value="F:NAD binding"/>
    <property type="evidence" value="ECO:0007669"/>
    <property type="project" value="InterPro"/>
</dbReference>
<feature type="domain" description="D-isomer specific 2-hydroxyacid dehydrogenase NAD-binding" evidence="3">
    <location>
        <begin position="2"/>
        <end position="61"/>
    </location>
</feature>
<dbReference type="PANTHER" id="PTHR43026">
    <property type="entry name" value="2-HYDROXYACID DEHYDROGENASE HOMOLOG 1-RELATED"/>
    <property type="match status" value="1"/>
</dbReference>
<reference evidence="4" key="1">
    <citation type="journal article" date="2014" name="Front. Microbiol.">
        <title>High frequency of phylogenetically diverse reductive dehalogenase-homologous genes in deep subseafloor sedimentary metagenomes.</title>
        <authorList>
            <person name="Kawai M."/>
            <person name="Futagami T."/>
            <person name="Toyoda A."/>
            <person name="Takaki Y."/>
            <person name="Nishi S."/>
            <person name="Hori S."/>
            <person name="Arai W."/>
            <person name="Tsubouchi T."/>
            <person name="Morono Y."/>
            <person name="Uchiyama I."/>
            <person name="Ito T."/>
            <person name="Fujiyama A."/>
            <person name="Inagaki F."/>
            <person name="Takami H."/>
        </authorList>
    </citation>
    <scope>NUCLEOTIDE SEQUENCE</scope>
    <source>
        <strain evidence="4">Expedition CK06-06</strain>
    </source>
</reference>
<proteinExistence type="inferred from homology"/>
<comment type="similarity">
    <text evidence="1">Belongs to the D-isomer specific 2-hydroxyacid dehydrogenase family.</text>
</comment>
<protein>
    <recommendedName>
        <fullName evidence="3">D-isomer specific 2-hydroxyacid dehydrogenase NAD-binding domain-containing protein</fullName>
    </recommendedName>
</protein>
<dbReference type="SUPFAM" id="SSF51735">
    <property type="entry name" value="NAD(P)-binding Rossmann-fold domains"/>
    <property type="match status" value="1"/>
</dbReference>
<evidence type="ECO:0000256" key="2">
    <source>
        <dbReference type="ARBA" id="ARBA00023027"/>
    </source>
</evidence>
<comment type="caution">
    <text evidence="4">The sequence shown here is derived from an EMBL/GenBank/DDBJ whole genome shotgun (WGS) entry which is preliminary data.</text>
</comment>
<name>X1W1X5_9ZZZZ</name>
<dbReference type="Gene3D" id="3.40.50.720">
    <property type="entry name" value="NAD(P)-binding Rossmann-like Domain"/>
    <property type="match status" value="1"/>
</dbReference>
<gene>
    <name evidence="4" type="ORF">S12H4_62947</name>
</gene>
<evidence type="ECO:0000256" key="1">
    <source>
        <dbReference type="ARBA" id="ARBA00005854"/>
    </source>
</evidence>
<evidence type="ECO:0000313" key="4">
    <source>
        <dbReference type="EMBL" id="GAJ22715.1"/>
    </source>
</evidence>
<dbReference type="PANTHER" id="PTHR43026:SF1">
    <property type="entry name" value="2-HYDROXYACID DEHYDROGENASE HOMOLOG 1-RELATED"/>
    <property type="match status" value="1"/>
</dbReference>
<evidence type="ECO:0000259" key="3">
    <source>
        <dbReference type="Pfam" id="PF02826"/>
    </source>
</evidence>
<dbReference type="InterPro" id="IPR058205">
    <property type="entry name" value="D-LDH-like"/>
</dbReference>
<dbReference type="InterPro" id="IPR036291">
    <property type="entry name" value="NAD(P)-bd_dom_sf"/>
</dbReference>
<dbReference type="GO" id="GO:0008720">
    <property type="term" value="F:D-lactate dehydrogenase (NAD+) activity"/>
    <property type="evidence" value="ECO:0007669"/>
    <property type="project" value="TreeGrafter"/>
</dbReference>
<accession>X1W1X5</accession>
<dbReference type="PROSITE" id="PS00065">
    <property type="entry name" value="D_2_HYDROXYACID_DH_1"/>
    <property type="match status" value="1"/>
</dbReference>
<sequence length="61" mass="6909">FDKTLGVIGIGRIGHLVAERAKGMKMKVVVYDPYIKPDSIEKLDLEPVSFDELLKRSDYIT</sequence>